<dbReference type="EMBL" id="MU004195">
    <property type="protein sequence ID" value="KAF2491840.1"/>
    <property type="molecule type" value="Genomic_DNA"/>
</dbReference>
<name>A0A6A6QIN4_9PEZI</name>
<evidence type="ECO:0000259" key="7">
    <source>
        <dbReference type="Pfam" id="PF20684"/>
    </source>
</evidence>
<dbReference type="AlphaFoldDB" id="A0A6A6QIN4"/>
<reference evidence="8" key="1">
    <citation type="journal article" date="2020" name="Stud. Mycol.">
        <title>101 Dothideomycetes genomes: a test case for predicting lifestyles and emergence of pathogens.</title>
        <authorList>
            <person name="Haridas S."/>
            <person name="Albert R."/>
            <person name="Binder M."/>
            <person name="Bloem J."/>
            <person name="Labutti K."/>
            <person name="Salamov A."/>
            <person name="Andreopoulos B."/>
            <person name="Baker S."/>
            <person name="Barry K."/>
            <person name="Bills G."/>
            <person name="Bluhm B."/>
            <person name="Cannon C."/>
            <person name="Castanera R."/>
            <person name="Culley D."/>
            <person name="Daum C."/>
            <person name="Ezra D."/>
            <person name="Gonzalez J."/>
            <person name="Henrissat B."/>
            <person name="Kuo A."/>
            <person name="Liang C."/>
            <person name="Lipzen A."/>
            <person name="Lutzoni F."/>
            <person name="Magnuson J."/>
            <person name="Mondo S."/>
            <person name="Nolan M."/>
            <person name="Ohm R."/>
            <person name="Pangilinan J."/>
            <person name="Park H.-J."/>
            <person name="Ramirez L."/>
            <person name="Alfaro M."/>
            <person name="Sun H."/>
            <person name="Tritt A."/>
            <person name="Yoshinaga Y."/>
            <person name="Zwiers L.-H."/>
            <person name="Turgeon B."/>
            <person name="Goodwin S."/>
            <person name="Spatafora J."/>
            <person name="Crous P."/>
            <person name="Grigoriev I."/>
        </authorList>
    </citation>
    <scope>NUCLEOTIDE SEQUENCE</scope>
    <source>
        <strain evidence="8">CBS 269.34</strain>
    </source>
</reference>
<keyword evidence="9" id="KW-1185">Reference proteome</keyword>
<feature type="transmembrane region" description="Helical" evidence="6">
    <location>
        <begin position="93"/>
        <end position="118"/>
    </location>
</feature>
<keyword evidence="2 6" id="KW-0812">Transmembrane</keyword>
<evidence type="ECO:0000256" key="3">
    <source>
        <dbReference type="ARBA" id="ARBA00022989"/>
    </source>
</evidence>
<gene>
    <name evidence="8" type="ORF">BU16DRAFT_442499</name>
</gene>
<comment type="similarity">
    <text evidence="5">Belongs to the SAT4 family.</text>
</comment>
<comment type="subcellular location">
    <subcellularLocation>
        <location evidence="1">Membrane</location>
        <topology evidence="1">Multi-pass membrane protein</topology>
    </subcellularLocation>
</comment>
<dbReference type="InterPro" id="IPR049326">
    <property type="entry name" value="Rhodopsin_dom_fungi"/>
</dbReference>
<feature type="transmembrane region" description="Helical" evidence="6">
    <location>
        <begin position="173"/>
        <end position="195"/>
    </location>
</feature>
<feature type="non-terminal residue" evidence="8">
    <location>
        <position position="1"/>
    </location>
</feature>
<feature type="non-terminal residue" evidence="8">
    <location>
        <position position="281"/>
    </location>
</feature>
<evidence type="ECO:0000256" key="6">
    <source>
        <dbReference type="SAM" id="Phobius"/>
    </source>
</evidence>
<sequence>PTAASNDPHTKVAFILGFLITLTTLMLMFFVLRIYARLSIIGYFGIEDWLVAGAVLGILVETIDGCVSTKYGAGYHIQDFKPEWTVPYAKTSFISGAVFPICVAFPKLSLCITYLRIFPSKGNRIFCYTAMIYLVCWLISITLVTLFACSPIAASWNPTTPHASCITSRKFYLASGALNSLSDFLVFLWPARALWKIQLPIKQRLGLITVFASGCIVCVTAVIRLIYLEKVFTAPDFAYNGAIIWATTSVELNIGLICSCLHAVKPLLSAWFPRSFGSSRN</sequence>
<dbReference type="Proteomes" id="UP000799750">
    <property type="component" value="Unassembled WGS sequence"/>
</dbReference>
<dbReference type="OrthoDB" id="5401779at2759"/>
<proteinExistence type="inferred from homology"/>
<dbReference type="Pfam" id="PF20684">
    <property type="entry name" value="Fung_rhodopsin"/>
    <property type="match status" value="1"/>
</dbReference>
<feature type="domain" description="Rhodopsin" evidence="7">
    <location>
        <begin position="32"/>
        <end position="269"/>
    </location>
</feature>
<dbReference type="PANTHER" id="PTHR33048:SF129">
    <property type="entry name" value="INTEGRAL MEMBRANE PROTEIN-RELATED"/>
    <property type="match status" value="1"/>
</dbReference>
<feature type="transmembrane region" description="Helical" evidence="6">
    <location>
        <begin position="12"/>
        <end position="36"/>
    </location>
</feature>
<evidence type="ECO:0000313" key="9">
    <source>
        <dbReference type="Proteomes" id="UP000799750"/>
    </source>
</evidence>
<keyword evidence="4 6" id="KW-0472">Membrane</keyword>
<evidence type="ECO:0000256" key="2">
    <source>
        <dbReference type="ARBA" id="ARBA00022692"/>
    </source>
</evidence>
<protein>
    <recommendedName>
        <fullName evidence="7">Rhodopsin domain-containing protein</fullName>
    </recommendedName>
</protein>
<dbReference type="PANTHER" id="PTHR33048">
    <property type="entry name" value="PTH11-LIKE INTEGRAL MEMBRANE PROTEIN (AFU_ORTHOLOGUE AFUA_5G11245)"/>
    <property type="match status" value="1"/>
</dbReference>
<feature type="transmembrane region" description="Helical" evidence="6">
    <location>
        <begin position="130"/>
        <end position="153"/>
    </location>
</feature>
<accession>A0A6A6QIN4</accession>
<feature type="transmembrane region" description="Helical" evidence="6">
    <location>
        <begin position="48"/>
        <end position="73"/>
    </location>
</feature>
<evidence type="ECO:0000313" key="8">
    <source>
        <dbReference type="EMBL" id="KAF2491840.1"/>
    </source>
</evidence>
<keyword evidence="3 6" id="KW-1133">Transmembrane helix</keyword>
<dbReference type="GO" id="GO:0016020">
    <property type="term" value="C:membrane"/>
    <property type="evidence" value="ECO:0007669"/>
    <property type="project" value="UniProtKB-SubCell"/>
</dbReference>
<feature type="transmembrane region" description="Helical" evidence="6">
    <location>
        <begin position="207"/>
        <end position="227"/>
    </location>
</feature>
<evidence type="ECO:0000256" key="4">
    <source>
        <dbReference type="ARBA" id="ARBA00023136"/>
    </source>
</evidence>
<dbReference type="InterPro" id="IPR052337">
    <property type="entry name" value="SAT4-like"/>
</dbReference>
<evidence type="ECO:0000256" key="1">
    <source>
        <dbReference type="ARBA" id="ARBA00004141"/>
    </source>
</evidence>
<evidence type="ECO:0000256" key="5">
    <source>
        <dbReference type="ARBA" id="ARBA00038359"/>
    </source>
</evidence>
<feature type="transmembrane region" description="Helical" evidence="6">
    <location>
        <begin position="242"/>
        <end position="264"/>
    </location>
</feature>
<organism evidence="8 9">
    <name type="scientific">Lophium mytilinum</name>
    <dbReference type="NCBI Taxonomy" id="390894"/>
    <lineage>
        <taxon>Eukaryota</taxon>
        <taxon>Fungi</taxon>
        <taxon>Dikarya</taxon>
        <taxon>Ascomycota</taxon>
        <taxon>Pezizomycotina</taxon>
        <taxon>Dothideomycetes</taxon>
        <taxon>Pleosporomycetidae</taxon>
        <taxon>Mytilinidiales</taxon>
        <taxon>Mytilinidiaceae</taxon>
        <taxon>Lophium</taxon>
    </lineage>
</organism>